<dbReference type="OrthoDB" id="10575976at2759"/>
<dbReference type="EMBL" id="AWUE01021914">
    <property type="protein sequence ID" value="OMO60324.1"/>
    <property type="molecule type" value="Genomic_DNA"/>
</dbReference>
<keyword evidence="3" id="KW-1185">Reference proteome</keyword>
<protein>
    <submittedName>
        <fullName evidence="2">Uncharacterized protein</fullName>
    </submittedName>
</protein>
<evidence type="ECO:0000313" key="2">
    <source>
        <dbReference type="EMBL" id="OMO60324.1"/>
    </source>
</evidence>
<proteinExistence type="predicted"/>
<evidence type="ECO:0000256" key="1">
    <source>
        <dbReference type="SAM" id="MobiDB-lite"/>
    </source>
</evidence>
<comment type="caution">
    <text evidence="2">The sequence shown here is derived from an EMBL/GenBank/DDBJ whole genome shotgun (WGS) entry which is preliminary data.</text>
</comment>
<reference evidence="3" key="1">
    <citation type="submission" date="2013-09" db="EMBL/GenBank/DDBJ databases">
        <title>Corchorus olitorius genome sequencing.</title>
        <authorList>
            <person name="Alam M."/>
            <person name="Haque M.S."/>
            <person name="Islam M.S."/>
            <person name="Emdad E.M."/>
            <person name="Islam M.M."/>
            <person name="Ahmed B."/>
            <person name="Halim A."/>
            <person name="Hossen Q.M.M."/>
            <person name="Hossain M.Z."/>
            <person name="Ahmed R."/>
            <person name="Khan M.M."/>
            <person name="Islam R."/>
            <person name="Rashid M.M."/>
            <person name="Khan S.A."/>
            <person name="Rahman M.S."/>
            <person name="Alam M."/>
            <person name="Yahiya A.S."/>
            <person name="Khan M.S."/>
            <person name="Azam M.S."/>
            <person name="Haque T."/>
            <person name="Lashkar M.Z.H."/>
            <person name="Akhand A.I."/>
            <person name="Morshed G."/>
            <person name="Roy S."/>
            <person name="Uddin K.S."/>
            <person name="Rabeya T."/>
            <person name="Hossain A.S."/>
            <person name="Chowdhury A."/>
            <person name="Snigdha A.R."/>
            <person name="Mortoza M.S."/>
            <person name="Matin S.A."/>
            <person name="Hoque S.M.E."/>
            <person name="Islam M.K."/>
            <person name="Roy D.K."/>
            <person name="Haider R."/>
            <person name="Moosa M.M."/>
            <person name="Elias S.M."/>
            <person name="Hasan A.M."/>
            <person name="Jahan S."/>
            <person name="Shafiuddin M."/>
            <person name="Mahmood N."/>
            <person name="Shommy N.S."/>
        </authorList>
    </citation>
    <scope>NUCLEOTIDE SEQUENCE [LARGE SCALE GENOMIC DNA]</scope>
    <source>
        <strain evidence="3">cv. O-4</strain>
    </source>
</reference>
<dbReference type="AlphaFoldDB" id="A0A1R3GQD1"/>
<feature type="compositionally biased region" description="Basic residues" evidence="1">
    <location>
        <begin position="16"/>
        <end position="31"/>
    </location>
</feature>
<gene>
    <name evidence="2" type="ORF">COLO4_33859</name>
</gene>
<evidence type="ECO:0000313" key="3">
    <source>
        <dbReference type="Proteomes" id="UP000187203"/>
    </source>
</evidence>
<name>A0A1R3GQD1_9ROSI</name>
<organism evidence="2 3">
    <name type="scientific">Corchorus olitorius</name>
    <dbReference type="NCBI Taxonomy" id="93759"/>
    <lineage>
        <taxon>Eukaryota</taxon>
        <taxon>Viridiplantae</taxon>
        <taxon>Streptophyta</taxon>
        <taxon>Embryophyta</taxon>
        <taxon>Tracheophyta</taxon>
        <taxon>Spermatophyta</taxon>
        <taxon>Magnoliopsida</taxon>
        <taxon>eudicotyledons</taxon>
        <taxon>Gunneridae</taxon>
        <taxon>Pentapetalae</taxon>
        <taxon>rosids</taxon>
        <taxon>malvids</taxon>
        <taxon>Malvales</taxon>
        <taxon>Malvaceae</taxon>
        <taxon>Grewioideae</taxon>
        <taxon>Apeibeae</taxon>
        <taxon>Corchorus</taxon>
    </lineage>
</organism>
<accession>A0A1R3GQD1</accession>
<dbReference type="Proteomes" id="UP000187203">
    <property type="component" value="Unassembled WGS sequence"/>
</dbReference>
<feature type="region of interest" description="Disordered" evidence="1">
    <location>
        <begin position="15"/>
        <end position="39"/>
    </location>
</feature>
<sequence>MCRGRDRYITVTTEAKKRRNDPRRPRHHRSFRSGGLGALFSASGRPRAAGLLRDGRGPALSCSVNGGSATEGVGRRFRNHVDSLLLRGHQVARELQRETSEEVDSRFKGKEVARNKEIVEKEMVSSRGGAEVAALDLRKEGTRAIKEDSNYIPLQLAEGVGESSSPVLRGNRFQAIGAAAIAALGQEIPGIGLAIVGHKRIDGELTILGQRKVVMEAKRVWKTIEGNRDGN</sequence>